<evidence type="ECO:0000313" key="2">
    <source>
        <dbReference type="EMBL" id="GGI85181.1"/>
    </source>
</evidence>
<gene>
    <name evidence="2" type="ORF">GCM10009332_23160</name>
</gene>
<protein>
    <recommendedName>
        <fullName evidence="4">DUF4440 domain-containing protein</fullName>
    </recommendedName>
</protein>
<dbReference type="InterPro" id="IPR032710">
    <property type="entry name" value="NTF2-like_dom_sf"/>
</dbReference>
<keyword evidence="3" id="KW-1185">Reference proteome</keyword>
<keyword evidence="1" id="KW-0732">Signal</keyword>
<proteinExistence type="predicted"/>
<organism evidence="2 3">
    <name type="scientific">Shewanella gelidii</name>
    <dbReference type="NCBI Taxonomy" id="1642821"/>
    <lineage>
        <taxon>Bacteria</taxon>
        <taxon>Pseudomonadati</taxon>
        <taxon>Pseudomonadota</taxon>
        <taxon>Gammaproteobacteria</taxon>
        <taxon>Alteromonadales</taxon>
        <taxon>Shewanellaceae</taxon>
        <taxon>Shewanella</taxon>
    </lineage>
</organism>
<dbReference type="Proteomes" id="UP000613743">
    <property type="component" value="Unassembled WGS sequence"/>
</dbReference>
<sequence>MRQLFFILIIVASLGFTATTHADNANVHDELNKTYQRFADAFSQLDIGLVEDVYAENACYIPAGQSNEITHGRQKIISIYETFFGKIKHKNAKIEVDFRVINRKIDGNSATDVGYYLIRFHPAKETEEPISEFAGKFVTVSSQNSDGKWYLTVDTNNKAEPSFYQQAEPTNQAYFGKQFDPIPSHK</sequence>
<feature type="signal peptide" evidence="1">
    <location>
        <begin position="1"/>
        <end position="22"/>
    </location>
</feature>
<dbReference type="EMBL" id="BMPZ01000006">
    <property type="protein sequence ID" value="GGI85181.1"/>
    <property type="molecule type" value="Genomic_DNA"/>
</dbReference>
<dbReference type="AlphaFoldDB" id="A0A917JW10"/>
<feature type="chain" id="PRO_5037391188" description="DUF4440 domain-containing protein" evidence="1">
    <location>
        <begin position="23"/>
        <end position="186"/>
    </location>
</feature>
<evidence type="ECO:0000313" key="3">
    <source>
        <dbReference type="Proteomes" id="UP000613743"/>
    </source>
</evidence>
<name>A0A917JW10_9GAMM</name>
<dbReference type="RefSeq" id="WP_188921085.1">
    <property type="nucleotide sequence ID" value="NZ_BMPZ01000006.1"/>
</dbReference>
<dbReference type="Gene3D" id="3.10.450.50">
    <property type="match status" value="1"/>
</dbReference>
<evidence type="ECO:0000256" key="1">
    <source>
        <dbReference type="SAM" id="SignalP"/>
    </source>
</evidence>
<comment type="caution">
    <text evidence="2">The sequence shown here is derived from an EMBL/GenBank/DDBJ whole genome shotgun (WGS) entry which is preliminary data.</text>
</comment>
<accession>A0A917JW10</accession>
<reference evidence="2" key="1">
    <citation type="journal article" date="2014" name="Int. J. Syst. Evol. Microbiol.">
        <title>Complete genome sequence of Corynebacterium casei LMG S-19264T (=DSM 44701T), isolated from a smear-ripened cheese.</title>
        <authorList>
            <consortium name="US DOE Joint Genome Institute (JGI-PGF)"/>
            <person name="Walter F."/>
            <person name="Albersmeier A."/>
            <person name="Kalinowski J."/>
            <person name="Ruckert C."/>
        </authorList>
    </citation>
    <scope>NUCLEOTIDE SEQUENCE</scope>
    <source>
        <strain evidence="2">JCM 30804</strain>
    </source>
</reference>
<evidence type="ECO:0008006" key="4">
    <source>
        <dbReference type="Google" id="ProtNLM"/>
    </source>
</evidence>
<reference evidence="2" key="2">
    <citation type="submission" date="2020-09" db="EMBL/GenBank/DDBJ databases">
        <authorList>
            <person name="Sun Q."/>
            <person name="Ohkuma M."/>
        </authorList>
    </citation>
    <scope>NUCLEOTIDE SEQUENCE</scope>
    <source>
        <strain evidence="2">JCM 30804</strain>
    </source>
</reference>
<dbReference type="SUPFAM" id="SSF54427">
    <property type="entry name" value="NTF2-like"/>
    <property type="match status" value="1"/>
</dbReference>